<dbReference type="InterPro" id="IPR017871">
    <property type="entry name" value="ABC_transporter-like_CS"/>
</dbReference>
<dbReference type="InterPro" id="IPR029481">
    <property type="entry name" value="ABC_trans_N"/>
</dbReference>
<feature type="transmembrane region" description="Helical" evidence="10">
    <location>
        <begin position="1450"/>
        <end position="1471"/>
    </location>
</feature>
<feature type="transmembrane region" description="Helical" evidence="10">
    <location>
        <begin position="574"/>
        <end position="599"/>
    </location>
</feature>
<dbReference type="Pfam" id="PF14510">
    <property type="entry name" value="ABC_trans_N"/>
    <property type="match status" value="1"/>
</dbReference>
<keyword evidence="9 10" id="KW-0472">Membrane</keyword>
<keyword evidence="5" id="KW-0677">Repeat</keyword>
<evidence type="ECO:0000313" key="12">
    <source>
        <dbReference type="EMBL" id="ODV84095.1"/>
    </source>
</evidence>
<name>A0A1E4SX58_9ASCO</name>
<keyword evidence="3" id="KW-0813">Transport</keyword>
<dbReference type="Pfam" id="PF19055">
    <property type="entry name" value="ABC2_membrane_7"/>
    <property type="match status" value="1"/>
</dbReference>
<evidence type="ECO:0000256" key="9">
    <source>
        <dbReference type="ARBA" id="ARBA00023136"/>
    </source>
</evidence>
<evidence type="ECO:0000256" key="2">
    <source>
        <dbReference type="ARBA" id="ARBA00006012"/>
    </source>
</evidence>
<reference evidence="13" key="1">
    <citation type="submission" date="2016-04" db="EMBL/GenBank/DDBJ databases">
        <title>Comparative genomics of biotechnologically important yeasts.</title>
        <authorList>
            <consortium name="DOE Joint Genome Institute"/>
            <person name="Riley R."/>
            <person name="Haridas S."/>
            <person name="Wolfe K.H."/>
            <person name="Lopes M.R."/>
            <person name="Hittinger C.T."/>
            <person name="Goker M."/>
            <person name="Salamov A."/>
            <person name="Wisecaver J."/>
            <person name="Long T.M."/>
            <person name="Aerts A.L."/>
            <person name="Barry K."/>
            <person name="Choi C."/>
            <person name="Clum A."/>
            <person name="Coughlan A.Y."/>
            <person name="Deshpande S."/>
            <person name="Douglass A.P."/>
            <person name="Hanson S.J."/>
            <person name="Klenk H.-P."/>
            <person name="Labutti K."/>
            <person name="Lapidus A."/>
            <person name="Lindquist E."/>
            <person name="Lipzen A."/>
            <person name="Meier-Kolthoff J.P."/>
            <person name="Ohm R.A."/>
            <person name="Otillar R.P."/>
            <person name="Pangilinan J."/>
            <person name="Peng Y."/>
            <person name="Rokas A."/>
            <person name="Rosa C.A."/>
            <person name="Scheuner C."/>
            <person name="Sibirny A.A."/>
            <person name="Slot J.C."/>
            <person name="Stielow J.B."/>
            <person name="Sun H."/>
            <person name="Kurtzman C.P."/>
            <person name="Blackwell M."/>
            <person name="Grigoriev I.V."/>
            <person name="Jeffries T.W."/>
        </authorList>
    </citation>
    <scope>NUCLEOTIDE SEQUENCE [LARGE SCALE GENOMIC DNA]</scope>
    <source>
        <strain evidence="13">NRRL YB-2248</strain>
    </source>
</reference>
<evidence type="ECO:0000256" key="8">
    <source>
        <dbReference type="ARBA" id="ARBA00022989"/>
    </source>
</evidence>
<feature type="domain" description="ABC transporter" evidence="11">
    <location>
        <begin position="140"/>
        <end position="388"/>
    </location>
</feature>
<keyword evidence="13" id="KW-1185">Reference proteome</keyword>
<dbReference type="SUPFAM" id="SSF52540">
    <property type="entry name" value="P-loop containing nucleoside triphosphate hydrolases"/>
    <property type="match status" value="2"/>
</dbReference>
<protein>
    <recommendedName>
        <fullName evidence="11">ABC transporter domain-containing protein</fullName>
    </recommendedName>
</protein>
<dbReference type="CDD" id="cd03232">
    <property type="entry name" value="ABCG_PDR_domain2"/>
    <property type="match status" value="1"/>
</dbReference>
<feature type="transmembrane region" description="Helical" evidence="10">
    <location>
        <begin position="1255"/>
        <end position="1285"/>
    </location>
</feature>
<evidence type="ECO:0000256" key="4">
    <source>
        <dbReference type="ARBA" id="ARBA00022692"/>
    </source>
</evidence>
<comment type="similarity">
    <text evidence="2">Belongs to the ABC transporter superfamily. ABCG family. PDR (TC 3.A.1.205) subfamily.</text>
</comment>
<proteinExistence type="inferred from homology"/>
<feature type="transmembrane region" description="Helical" evidence="10">
    <location>
        <begin position="606"/>
        <end position="627"/>
    </location>
</feature>
<feature type="transmembrane region" description="Helical" evidence="10">
    <location>
        <begin position="1327"/>
        <end position="1346"/>
    </location>
</feature>
<dbReference type="InterPro" id="IPR034001">
    <property type="entry name" value="ABCG_PDR_1"/>
</dbReference>
<dbReference type="Pfam" id="PF00005">
    <property type="entry name" value="ABC_tran"/>
    <property type="match status" value="2"/>
</dbReference>
<dbReference type="OrthoDB" id="245989at2759"/>
<feature type="transmembrane region" description="Helical" evidence="10">
    <location>
        <begin position="1184"/>
        <end position="1204"/>
    </location>
</feature>
<keyword evidence="4 10" id="KW-0812">Transmembrane</keyword>
<dbReference type="InterPro" id="IPR010929">
    <property type="entry name" value="PDR_CDR_ABC"/>
</dbReference>
<dbReference type="Gene3D" id="3.40.50.300">
    <property type="entry name" value="P-loop containing nucleotide triphosphate hydrolases"/>
    <property type="match status" value="2"/>
</dbReference>
<dbReference type="PROSITE" id="PS00211">
    <property type="entry name" value="ABC_TRANSPORTER_1"/>
    <property type="match status" value="1"/>
</dbReference>
<dbReference type="Pfam" id="PF01061">
    <property type="entry name" value="ABC2_membrane"/>
    <property type="match status" value="2"/>
</dbReference>
<dbReference type="InterPro" id="IPR003593">
    <property type="entry name" value="AAA+_ATPase"/>
</dbReference>
<feature type="transmembrane region" description="Helical" evidence="10">
    <location>
        <begin position="1216"/>
        <end position="1235"/>
    </location>
</feature>
<dbReference type="GO" id="GO:0016020">
    <property type="term" value="C:membrane"/>
    <property type="evidence" value="ECO:0007669"/>
    <property type="project" value="UniProtKB-SubCell"/>
</dbReference>
<evidence type="ECO:0000259" key="11">
    <source>
        <dbReference type="PROSITE" id="PS50893"/>
    </source>
</evidence>
<dbReference type="InterPro" id="IPR043926">
    <property type="entry name" value="ABCG_dom"/>
</dbReference>
<dbReference type="PANTHER" id="PTHR19241">
    <property type="entry name" value="ATP-BINDING CASSETTE TRANSPORTER"/>
    <property type="match status" value="1"/>
</dbReference>
<feature type="transmembrane region" description="Helical" evidence="10">
    <location>
        <begin position="756"/>
        <end position="777"/>
    </location>
</feature>
<dbReference type="SMART" id="SM00382">
    <property type="entry name" value="AAA"/>
    <property type="match status" value="2"/>
</dbReference>
<comment type="subcellular location">
    <subcellularLocation>
        <location evidence="1">Membrane</location>
        <topology evidence="1">Multi-pass membrane protein</topology>
    </subcellularLocation>
</comment>
<dbReference type="Pfam" id="PF06422">
    <property type="entry name" value="PDR_CDR"/>
    <property type="match status" value="1"/>
</dbReference>
<evidence type="ECO:0000256" key="6">
    <source>
        <dbReference type="ARBA" id="ARBA00022741"/>
    </source>
</evidence>
<sequence length="1487" mass="166566">MTHSEQASKISDQDDVVSYNETHRNEISDIYQTITRSVSNNQDDNVLTRLSTLSKTLSKMTAKEMSDLKMNPDDFDLGKILKFLAKKNEEQGIPARSTDVIFENFTVIGNNMAASIVPTVADIIFAPYFLIKNKLSKKTQAATDLSKLPKTREIIRNVTGFAEAGGMTLVLGRPGAGCSTLLKAVAGQTQTYRSTEGSVDFSGIPLETMMKRYKTQIIYNPELDVHFPYLTVEQTIKFAIGCKTPSVRIDNISRNEYIQVINDLYLTLYGLKHVEKTLVGDDFVRGISGGQRKRVSIAEAMVTRASVFCFDNATRGLDASTALEFVESLRTSTNVANSATLVTIYQAAENIYRLFDHVTVLYLGRQIYFGPIDEAVDYFTRMGFKKFPRETSPEFLTVVTDPLARVPLPGFENKVPSTPDDFEAYWLQSPEYQQLLETIKQKRAQYQPSVALETFRDAHRQEKQNFSRKTSIYTTNFFVQLKLCCLRGVNNIVNNKSYTVTLILAALIQSLIVGSLYYNITEGSIGSFSRGGVIFFGLLYFCIMSLAEVSSIFATKPILSKQRGYSLYHPSAEFLGSTLTQLPVRMFAILLFALILYFLSDLKREAGAFFTFYLFINMTVICINAYITLAASLCSSVNSANAVAGITAMTSVIYSSFMIQRPSMHWWFKWYSYMNPILYGFEAMITMEFRGRRMPCSPTQLLPRGVGYENISSANQVCAFVGGSISKEMYGNNDVNGEVYLSLAFLYTFDHCWRNLGILFGIGLGVLAINSLVVEFYNPIVPSADKMLFVKGANIPSEVISHIAAAAMIDQKDLESIGGSVNDFNEVKESHRATADATIKKLGSDDIFMWQHVNYTVPYQGEARQLLQDVQGVVLPGTLTALMGESGAGKTTLLNVLSRRTEVGVVTGDMLINGKAIDNTFESKTGYVQQQDLHIAELTVRESLNFAARMRRPPSVPDEEKLAYVQTILEILNMEDYADSVAGCPGFGLNVEQRKKLSIATELVAKPSLLLFLDEPTSGLDSQSSWAIIQVLRSLAEAGQAILCTIHQPSATLFEQFDKLLLLKTGGQTVYFGDIGDNSRILLDYFESRGARTCQNGENPAEYILEAIGAGATAVAQENWHDKWIKSKEYTAVTEQITKLIQDTAHLPSGSSDHGTSSYAMPYMYQLRQVIIRTFTQFNRDLDYVMSKLMLMLLAGLLTGFSFWNVKHTVIGMQNLLFAAFMALIVSAPIINQVQAKAIQSRELYEVRESKSNTFHWSCLLIAQFLVEIPYSIVCGTVYFVVWYFPVQVDNEPSRAGLWWFTQSFFFQLYYVSLALAVVYASPDLPSANVLVGLLFNFIVSFCGVVQPPSSMPHFWKFMWRASPFTYIIQNLVGILLHDRPVVCSDTELNYLEPPDGQTCGNYLATFFESHAGYVKNPDDTSNCGVCQYKVGDEYLKTVGISYSYRWRNIGFFCIYIIANVVFMISLYYTLRVRKFSLTGLISRKKK</sequence>
<keyword evidence="6" id="KW-0547">Nucleotide-binding</keyword>
<dbReference type="GO" id="GO:1990961">
    <property type="term" value="P:xenobiotic detoxification by transmembrane export across the plasma membrane"/>
    <property type="evidence" value="ECO:0007669"/>
    <property type="project" value="UniProtKB-ARBA"/>
</dbReference>
<feature type="transmembrane region" description="Helical" evidence="10">
    <location>
        <begin position="498"/>
        <end position="520"/>
    </location>
</feature>
<dbReference type="InterPro" id="IPR027417">
    <property type="entry name" value="P-loop_NTPase"/>
</dbReference>
<feature type="transmembrane region" description="Helical" evidence="10">
    <location>
        <begin position="639"/>
        <end position="659"/>
    </location>
</feature>
<evidence type="ECO:0000313" key="13">
    <source>
        <dbReference type="Proteomes" id="UP000094801"/>
    </source>
</evidence>
<dbReference type="EMBL" id="KV453859">
    <property type="protein sequence ID" value="ODV84095.1"/>
    <property type="molecule type" value="Genomic_DNA"/>
</dbReference>
<dbReference type="STRING" id="983967.A0A1E4SX58"/>
<evidence type="ECO:0000256" key="10">
    <source>
        <dbReference type="SAM" id="Phobius"/>
    </source>
</evidence>
<gene>
    <name evidence="12" type="ORF">CANARDRAFT_9087</name>
</gene>
<feature type="transmembrane region" description="Helical" evidence="10">
    <location>
        <begin position="1297"/>
        <end position="1321"/>
    </location>
</feature>
<dbReference type="GO" id="GO:0005524">
    <property type="term" value="F:ATP binding"/>
    <property type="evidence" value="ECO:0007669"/>
    <property type="project" value="UniProtKB-KW"/>
</dbReference>
<keyword evidence="8 10" id="KW-1133">Transmembrane helix</keyword>
<feature type="transmembrane region" description="Helical" evidence="10">
    <location>
        <begin position="532"/>
        <end position="554"/>
    </location>
</feature>
<dbReference type="InterPro" id="IPR013525">
    <property type="entry name" value="ABC2_TM"/>
</dbReference>
<keyword evidence="7" id="KW-0067">ATP-binding</keyword>
<evidence type="ECO:0000256" key="1">
    <source>
        <dbReference type="ARBA" id="ARBA00004141"/>
    </source>
</evidence>
<dbReference type="FunFam" id="3.40.50.300:FF:000054">
    <property type="entry name" value="ABC multidrug transporter atrF"/>
    <property type="match status" value="1"/>
</dbReference>
<organism evidence="12 13">
    <name type="scientific">[Candida] arabinofermentans NRRL YB-2248</name>
    <dbReference type="NCBI Taxonomy" id="983967"/>
    <lineage>
        <taxon>Eukaryota</taxon>
        <taxon>Fungi</taxon>
        <taxon>Dikarya</taxon>
        <taxon>Ascomycota</taxon>
        <taxon>Saccharomycotina</taxon>
        <taxon>Pichiomycetes</taxon>
        <taxon>Pichiales</taxon>
        <taxon>Pichiaceae</taxon>
        <taxon>Ogataea</taxon>
        <taxon>Ogataea/Candida clade</taxon>
    </lineage>
</organism>
<evidence type="ECO:0000256" key="7">
    <source>
        <dbReference type="ARBA" id="ARBA00022840"/>
    </source>
</evidence>
<dbReference type="InterPro" id="IPR034003">
    <property type="entry name" value="ABCG_PDR_2"/>
</dbReference>
<evidence type="ECO:0000256" key="3">
    <source>
        <dbReference type="ARBA" id="ARBA00022448"/>
    </source>
</evidence>
<dbReference type="GO" id="GO:0016887">
    <property type="term" value="F:ATP hydrolysis activity"/>
    <property type="evidence" value="ECO:0007669"/>
    <property type="project" value="InterPro"/>
</dbReference>
<dbReference type="GO" id="GO:0140359">
    <property type="term" value="F:ABC-type transporter activity"/>
    <property type="evidence" value="ECO:0007669"/>
    <property type="project" value="InterPro"/>
</dbReference>
<evidence type="ECO:0000256" key="5">
    <source>
        <dbReference type="ARBA" id="ARBA00022737"/>
    </source>
</evidence>
<dbReference type="InterPro" id="IPR003439">
    <property type="entry name" value="ABC_transporter-like_ATP-bd"/>
</dbReference>
<dbReference type="PROSITE" id="PS50893">
    <property type="entry name" value="ABC_TRANSPORTER_2"/>
    <property type="match status" value="2"/>
</dbReference>
<feature type="domain" description="ABC transporter" evidence="11">
    <location>
        <begin position="842"/>
        <end position="1090"/>
    </location>
</feature>
<dbReference type="Proteomes" id="UP000094801">
    <property type="component" value="Unassembled WGS sequence"/>
</dbReference>
<accession>A0A1E4SX58</accession>
<dbReference type="CDD" id="cd03233">
    <property type="entry name" value="ABCG_PDR_domain1"/>
    <property type="match status" value="1"/>
</dbReference>